<dbReference type="Gene3D" id="1.10.10.10">
    <property type="entry name" value="Winged helix-like DNA-binding domain superfamily/Winged helix DNA-binding domain"/>
    <property type="match status" value="1"/>
</dbReference>
<evidence type="ECO:0000256" key="8">
    <source>
        <dbReference type="ARBA" id="ARBA00067891"/>
    </source>
</evidence>
<keyword evidence="7" id="KW-0804">Transcription</keyword>
<keyword evidence="12" id="KW-1185">Reference proteome</keyword>
<dbReference type="PROSITE" id="PS50931">
    <property type="entry name" value="HTH_LYSR"/>
    <property type="match status" value="1"/>
</dbReference>
<accession>C1DH65</accession>
<dbReference type="STRING" id="322710.Avin_02110"/>
<evidence type="ECO:0000256" key="2">
    <source>
        <dbReference type="ARBA" id="ARBA00022491"/>
    </source>
</evidence>
<evidence type="ECO:0000259" key="10">
    <source>
        <dbReference type="PROSITE" id="PS50931"/>
    </source>
</evidence>
<gene>
    <name evidence="11" type="primary">trpI</name>
    <name evidence="11" type="ordered locus">Avin_02110</name>
</gene>
<name>C1DH65_AZOVD</name>
<dbReference type="GO" id="GO:0043565">
    <property type="term" value="F:sequence-specific DNA binding"/>
    <property type="evidence" value="ECO:0007669"/>
    <property type="project" value="TreeGrafter"/>
</dbReference>
<protein>
    <recommendedName>
        <fullName evidence="8">HTH-type transcriptional regulator TrpI</fullName>
    </recommendedName>
    <alternativeName>
        <fullName evidence="9">TrpBA operon transcriptional activator</fullName>
    </alternativeName>
</protein>
<dbReference type="InterPro" id="IPR036390">
    <property type="entry name" value="WH_DNA-bd_sf"/>
</dbReference>
<dbReference type="KEGG" id="avn:Avin_02110"/>
<dbReference type="FunFam" id="1.10.10.10:FF:000038">
    <property type="entry name" value="Glycine cleavage system transcriptional activator"/>
    <property type="match status" value="1"/>
</dbReference>
<dbReference type="PANTHER" id="PTHR30537:SF74">
    <property type="entry name" value="HTH-TYPE TRANSCRIPTIONAL REGULATOR TRPI"/>
    <property type="match status" value="1"/>
</dbReference>
<evidence type="ECO:0000256" key="1">
    <source>
        <dbReference type="ARBA" id="ARBA00009437"/>
    </source>
</evidence>
<comment type="similarity">
    <text evidence="1">Belongs to the LysR transcriptional regulatory family.</text>
</comment>
<dbReference type="SUPFAM" id="SSF53850">
    <property type="entry name" value="Periplasmic binding protein-like II"/>
    <property type="match status" value="1"/>
</dbReference>
<dbReference type="HOGENOM" id="CLU_039613_37_2_6"/>
<evidence type="ECO:0000256" key="6">
    <source>
        <dbReference type="ARBA" id="ARBA00023141"/>
    </source>
</evidence>
<dbReference type="OrthoDB" id="6787458at2"/>
<dbReference type="InterPro" id="IPR037418">
    <property type="entry name" value="TrpI_PBP2"/>
</dbReference>
<dbReference type="GO" id="GO:0000162">
    <property type="term" value="P:L-tryptophan biosynthetic process"/>
    <property type="evidence" value="ECO:0007669"/>
    <property type="project" value="UniProtKB-KW"/>
</dbReference>
<sequence>MAPPPKSDKITRICQENSPIMHPDLPSLNALRAFEAAARLQSVKQAAKELHVTHGAVSRQVRALEEELGVALFAKEGRGVKLTDAGILLRDAAGDAFARLDGACAELKRRSEEAPFVLGCPGSLLARWFIPRLDRLNRALPELRLQLSASEGELDPRRPGLDATLLFAEPPWPADMRVFELAAERIGPVLSPRHPRFAELRQAPPQALLGEALLHTASRPQAWPQWTSAQGLQPARLHFGQGFEHLYYLLEAAVAGLGVAIAPEPLVADELAAGRLAAPWGFVETRARLALWAPARGADRRAEALARWLRHELMEMPS</sequence>
<dbReference type="Proteomes" id="UP000002424">
    <property type="component" value="Chromosome"/>
</dbReference>
<dbReference type="Pfam" id="PF00126">
    <property type="entry name" value="HTH_1"/>
    <property type="match status" value="1"/>
</dbReference>
<dbReference type="AlphaFoldDB" id="C1DH65"/>
<evidence type="ECO:0000256" key="7">
    <source>
        <dbReference type="ARBA" id="ARBA00023163"/>
    </source>
</evidence>
<dbReference type="InterPro" id="IPR036388">
    <property type="entry name" value="WH-like_DNA-bd_sf"/>
</dbReference>
<evidence type="ECO:0000256" key="3">
    <source>
        <dbReference type="ARBA" id="ARBA00022822"/>
    </source>
</evidence>
<dbReference type="InterPro" id="IPR000847">
    <property type="entry name" value="LysR_HTH_N"/>
</dbReference>
<dbReference type="Pfam" id="PF03466">
    <property type="entry name" value="LysR_substrate"/>
    <property type="match status" value="1"/>
</dbReference>
<dbReference type="Gene3D" id="3.40.190.10">
    <property type="entry name" value="Periplasmic binding protein-like II"/>
    <property type="match status" value="2"/>
</dbReference>
<keyword evidence="4" id="KW-0805">Transcription regulation</keyword>
<keyword evidence="3" id="KW-0822">Tryptophan biosynthesis</keyword>
<dbReference type="SUPFAM" id="SSF46785">
    <property type="entry name" value="Winged helix' DNA-binding domain"/>
    <property type="match status" value="1"/>
</dbReference>
<dbReference type="FunFam" id="3.40.190.10:FF:000017">
    <property type="entry name" value="Glycine cleavage system transcriptional activator"/>
    <property type="match status" value="1"/>
</dbReference>
<evidence type="ECO:0000256" key="5">
    <source>
        <dbReference type="ARBA" id="ARBA00023125"/>
    </source>
</evidence>
<keyword evidence="6" id="KW-0057">Aromatic amino acid biosynthesis</keyword>
<keyword evidence="2" id="KW-0678">Repressor</keyword>
<dbReference type="GO" id="GO:0003700">
    <property type="term" value="F:DNA-binding transcription factor activity"/>
    <property type="evidence" value="ECO:0007669"/>
    <property type="project" value="InterPro"/>
</dbReference>
<feature type="domain" description="HTH lysR-type" evidence="10">
    <location>
        <begin position="26"/>
        <end position="83"/>
    </location>
</feature>
<keyword evidence="3" id="KW-0028">Amino-acid biosynthesis</keyword>
<keyword evidence="5" id="KW-0238">DNA-binding</keyword>
<evidence type="ECO:0000256" key="9">
    <source>
        <dbReference type="ARBA" id="ARBA00077124"/>
    </source>
</evidence>
<dbReference type="GO" id="GO:0009891">
    <property type="term" value="P:positive regulation of biosynthetic process"/>
    <property type="evidence" value="ECO:0007669"/>
    <property type="project" value="UniProtKB-ARBA"/>
</dbReference>
<proteinExistence type="inferred from homology"/>
<evidence type="ECO:0000313" key="12">
    <source>
        <dbReference type="Proteomes" id="UP000002424"/>
    </source>
</evidence>
<evidence type="ECO:0000256" key="4">
    <source>
        <dbReference type="ARBA" id="ARBA00023015"/>
    </source>
</evidence>
<dbReference type="eggNOG" id="COG0583">
    <property type="taxonomic scope" value="Bacteria"/>
</dbReference>
<dbReference type="InterPro" id="IPR058163">
    <property type="entry name" value="LysR-type_TF_proteobact-type"/>
</dbReference>
<dbReference type="PANTHER" id="PTHR30537">
    <property type="entry name" value="HTH-TYPE TRANSCRIPTIONAL REGULATOR"/>
    <property type="match status" value="1"/>
</dbReference>
<dbReference type="EMBL" id="CP001157">
    <property type="protein sequence ID" value="ACO76472.1"/>
    <property type="molecule type" value="Genomic_DNA"/>
</dbReference>
<dbReference type="InterPro" id="IPR005119">
    <property type="entry name" value="LysR_subst-bd"/>
</dbReference>
<dbReference type="GO" id="GO:0006351">
    <property type="term" value="P:DNA-templated transcription"/>
    <property type="evidence" value="ECO:0007669"/>
    <property type="project" value="TreeGrafter"/>
</dbReference>
<evidence type="ECO:0000313" key="11">
    <source>
        <dbReference type="EMBL" id="ACO76472.1"/>
    </source>
</evidence>
<reference evidence="11 12" key="1">
    <citation type="journal article" date="2009" name="J. Bacteriol.">
        <title>Genome sequence of Azotobacter vinelandii, an obligate aerobe specialized to support diverse anaerobic metabolic processes.</title>
        <authorList>
            <person name="Setubal J.C."/>
            <person name="dos Santos P."/>
            <person name="Goldman B.S."/>
            <person name="Ertesvag H."/>
            <person name="Espin G."/>
            <person name="Rubio L.M."/>
            <person name="Valla S."/>
            <person name="Almeida N.F."/>
            <person name="Balasubramanian D."/>
            <person name="Cromes L."/>
            <person name="Curatti L."/>
            <person name="Du Z."/>
            <person name="Godsy E."/>
            <person name="Goodner B."/>
            <person name="Hellner-Burris K."/>
            <person name="Hernandez J.A."/>
            <person name="Houmiel K."/>
            <person name="Imperial J."/>
            <person name="Kennedy C."/>
            <person name="Larson T.J."/>
            <person name="Latreille P."/>
            <person name="Ligon L.S."/>
            <person name="Lu J."/>
            <person name="Maerk M."/>
            <person name="Miller N.M."/>
            <person name="Norton S."/>
            <person name="O'Carroll I.P."/>
            <person name="Paulsen I."/>
            <person name="Raulfs E.C."/>
            <person name="Roemer R."/>
            <person name="Rosser J."/>
            <person name="Segura D."/>
            <person name="Slater S."/>
            <person name="Stricklin S.L."/>
            <person name="Studholme D.J."/>
            <person name="Sun J."/>
            <person name="Viana C.J."/>
            <person name="Wallin E."/>
            <person name="Wang B."/>
            <person name="Wheeler C."/>
            <person name="Zhu H."/>
            <person name="Dean D.R."/>
            <person name="Dixon R."/>
            <person name="Wood D."/>
        </authorList>
    </citation>
    <scope>NUCLEOTIDE SEQUENCE [LARGE SCALE GENOMIC DNA]</scope>
    <source>
        <strain evidence="12">DJ / ATCC BAA-1303</strain>
    </source>
</reference>
<dbReference type="CDD" id="cd08482">
    <property type="entry name" value="PBP2_TrpI"/>
    <property type="match status" value="1"/>
</dbReference>
<dbReference type="EnsemblBacteria" id="ACO76472">
    <property type="protein sequence ID" value="ACO76472"/>
    <property type="gene ID" value="Avin_02110"/>
</dbReference>
<organism evidence="11 12">
    <name type="scientific">Azotobacter vinelandii (strain DJ / ATCC BAA-1303)</name>
    <dbReference type="NCBI Taxonomy" id="322710"/>
    <lineage>
        <taxon>Bacteria</taxon>
        <taxon>Pseudomonadati</taxon>
        <taxon>Pseudomonadota</taxon>
        <taxon>Gammaproteobacteria</taxon>
        <taxon>Pseudomonadales</taxon>
        <taxon>Pseudomonadaceae</taxon>
        <taxon>Azotobacter</taxon>
    </lineage>
</organism>
<dbReference type="PRINTS" id="PR00039">
    <property type="entry name" value="HTHLYSR"/>
</dbReference>